<dbReference type="GO" id="GO:0045493">
    <property type="term" value="P:xylan catabolic process"/>
    <property type="evidence" value="ECO:0007669"/>
    <property type="project" value="UniProtKB-KW"/>
</dbReference>
<accession>A0A3R6IQH2</accession>
<feature type="domain" description="Putative carbohydrate metabolism" evidence="2">
    <location>
        <begin position="79"/>
        <end position="319"/>
    </location>
</feature>
<feature type="signal peptide" evidence="1">
    <location>
        <begin position="1"/>
        <end position="24"/>
    </location>
</feature>
<protein>
    <submittedName>
        <fullName evidence="3">Glycoside hydrolase xylanase</fullName>
    </submittedName>
</protein>
<dbReference type="OrthoDB" id="1007466at2"/>
<feature type="chain" id="PRO_5018685897" evidence="1">
    <location>
        <begin position="25"/>
        <end position="321"/>
    </location>
</feature>
<sequence>MKHFMFKSCIVTMLCVFCSLSANAEGKFVLFKYGNFDTWVTRQIHESSVIGGSKKTLYEIGPNRALTGNNPYVNLGGSPWGTSNVMAKVSGITKTNNSVYRDNRGSGHCVKMTTHIETCKVLGLINIKVLAAGSIFLGDMKEPITGTKEGPKALNFGIPFTLRPKALRFDYRVQVPGNANRIRQTGFSAVTTVPGKDYCVALLLLQKRHEDAKGNITAQRVGTVVVKYGKSTNGWVEDATYAIHYGNITGKPFYDASMMGLRSTDYARNSKGKSVLMRETGWADADAKPTHIVLQFSSSHGGAYVGTVGNTFWVDNVGLVY</sequence>
<comment type="caution">
    <text evidence="3">The sequence shown here is derived from an EMBL/GenBank/DDBJ whole genome shotgun (WGS) entry which is preliminary data.</text>
</comment>
<dbReference type="Proteomes" id="UP000286598">
    <property type="component" value="Unassembled WGS sequence"/>
</dbReference>
<keyword evidence="3" id="KW-0119">Carbohydrate metabolism</keyword>
<organism evidence="3 4">
    <name type="scientific">Leyella stercorea</name>
    <dbReference type="NCBI Taxonomy" id="363265"/>
    <lineage>
        <taxon>Bacteria</taxon>
        <taxon>Pseudomonadati</taxon>
        <taxon>Bacteroidota</taxon>
        <taxon>Bacteroidia</taxon>
        <taxon>Bacteroidales</taxon>
        <taxon>Prevotellaceae</taxon>
        <taxon>Leyella</taxon>
    </lineage>
</organism>
<keyword evidence="3" id="KW-0378">Hydrolase</keyword>
<name>A0A3R6IQH2_9BACT</name>
<keyword evidence="3" id="KW-0858">Xylan degradation</keyword>
<gene>
    <name evidence="3" type="ORF">DW060_11535</name>
</gene>
<dbReference type="GO" id="GO:0016798">
    <property type="term" value="F:hydrolase activity, acting on glycosyl bonds"/>
    <property type="evidence" value="ECO:0007669"/>
    <property type="project" value="UniProtKB-KW"/>
</dbReference>
<dbReference type="Pfam" id="PF13201">
    <property type="entry name" value="PCMD"/>
    <property type="match status" value="1"/>
</dbReference>
<proteinExistence type="predicted"/>
<evidence type="ECO:0000259" key="2">
    <source>
        <dbReference type="Pfam" id="PF13201"/>
    </source>
</evidence>
<dbReference type="EMBL" id="QRNO01000077">
    <property type="protein sequence ID" value="RHK47902.1"/>
    <property type="molecule type" value="Genomic_DNA"/>
</dbReference>
<keyword evidence="3" id="KW-0326">Glycosidase</keyword>
<keyword evidence="1" id="KW-0732">Signal</keyword>
<evidence type="ECO:0000256" key="1">
    <source>
        <dbReference type="SAM" id="SignalP"/>
    </source>
</evidence>
<keyword evidence="3" id="KW-0624">Polysaccharide degradation</keyword>
<dbReference type="AlphaFoldDB" id="A0A3R6IQH2"/>
<evidence type="ECO:0000313" key="4">
    <source>
        <dbReference type="Proteomes" id="UP000286598"/>
    </source>
</evidence>
<evidence type="ECO:0000313" key="3">
    <source>
        <dbReference type="EMBL" id="RHK47902.1"/>
    </source>
</evidence>
<dbReference type="Gene3D" id="2.60.120.890">
    <property type="entry name" value="BT2081, beta-jelly-roll domain"/>
    <property type="match status" value="1"/>
</dbReference>
<reference evidence="3 4" key="1">
    <citation type="submission" date="2018-08" db="EMBL/GenBank/DDBJ databases">
        <title>A genome reference for cultivated species of the human gut microbiota.</title>
        <authorList>
            <person name="Zou Y."/>
            <person name="Xue W."/>
            <person name="Luo G."/>
        </authorList>
    </citation>
    <scope>NUCLEOTIDE SEQUENCE [LARGE SCALE GENOMIC DNA]</scope>
    <source>
        <strain evidence="3 4">AF42-9</strain>
    </source>
</reference>
<dbReference type="InterPro" id="IPR038653">
    <property type="entry name" value="Put_CMD_sf"/>
</dbReference>
<keyword evidence="4" id="KW-1185">Reference proteome</keyword>
<dbReference type="InterPro" id="IPR025112">
    <property type="entry name" value="PCMD"/>
</dbReference>